<keyword evidence="4" id="KW-0813">Transport</keyword>
<dbReference type="PANTHER" id="PTHR12596:SF2">
    <property type="entry name" value="EXPORTIN-7 ISOFORM X1"/>
    <property type="match status" value="1"/>
</dbReference>
<sequence>MPLAENCSISPDDARNSIIGLARDLAGVAFSLNTMAAFQHFLDWFYPSLFSLFGRALELWPFDPLVNCPVLKLLAEIVHNRNDRLKFDGTLPMGYLLLAEMTKILINFGAQLIPFCSQVTEDNLYSHKVKPLTRCLNALRITLSGKYANFAIFGLVGDDSFEKTVKLSADILLCVTEEELRGFIKLSKAYFALLECLTQSHMTLISSLDSSVIRRFFNAIVIGVDSLDASISWSACACLDYILTHIYKVSNTLSSSQSNDANDVTANSNNTNDNVMLKDSEYPLFVPTPPTSLPTSEIAQAARQRLTARMAGAVPSRGCCSALAIWSDREVAANANLQQNFISHTGNAFGGVSEFTMASRQLIVTFLSSFMNEECKNQWSVSRPLLALILLNQDYFANLQRLVLNAVSPHQRPELEGIFRKLMENVDNNLYAKNRDKFTQNISVFRHALMEFMKTVSVKLMGNQQATAANYDTSEMFSLRSILLSSAASL</sequence>
<gene>
    <name evidence="8" type="ORF">TTAC_LOCUS1168</name>
</gene>
<dbReference type="InterPro" id="IPR044189">
    <property type="entry name" value="XPO4/7-like"/>
</dbReference>
<organism evidence="10">
    <name type="scientific">Hydatigena taeniaeformis</name>
    <name type="common">Feline tapeworm</name>
    <name type="synonym">Taenia taeniaeformis</name>
    <dbReference type="NCBI Taxonomy" id="6205"/>
    <lineage>
        <taxon>Eukaryota</taxon>
        <taxon>Metazoa</taxon>
        <taxon>Spiralia</taxon>
        <taxon>Lophotrochozoa</taxon>
        <taxon>Platyhelminthes</taxon>
        <taxon>Cestoda</taxon>
        <taxon>Eucestoda</taxon>
        <taxon>Cyclophyllidea</taxon>
        <taxon>Taeniidae</taxon>
        <taxon>Hydatigera</taxon>
    </lineage>
</organism>
<name>A0A0R3WKD0_HYDTA</name>
<evidence type="ECO:0000256" key="6">
    <source>
        <dbReference type="ARBA" id="ARBA00022927"/>
    </source>
</evidence>
<comment type="similarity">
    <text evidence="3">Belongs to the exportin family.</text>
</comment>
<dbReference type="GO" id="GO:0005737">
    <property type="term" value="C:cytoplasm"/>
    <property type="evidence" value="ECO:0007669"/>
    <property type="project" value="UniProtKB-SubCell"/>
</dbReference>
<reference evidence="8 9" key="2">
    <citation type="submission" date="2018-11" db="EMBL/GenBank/DDBJ databases">
        <authorList>
            <consortium name="Pathogen Informatics"/>
        </authorList>
    </citation>
    <scope>NUCLEOTIDE SEQUENCE [LARGE SCALE GENOMIC DNA]</scope>
</reference>
<keyword evidence="6" id="KW-0653">Protein transport</keyword>
<dbReference type="GO" id="GO:0005049">
    <property type="term" value="F:nuclear export signal receptor activity"/>
    <property type="evidence" value="ECO:0007669"/>
    <property type="project" value="InterPro"/>
</dbReference>
<dbReference type="GO" id="GO:0005643">
    <property type="term" value="C:nuclear pore"/>
    <property type="evidence" value="ECO:0007669"/>
    <property type="project" value="TreeGrafter"/>
</dbReference>
<evidence type="ECO:0000313" key="10">
    <source>
        <dbReference type="WBParaSite" id="TTAC_0000116701-mRNA-1"/>
    </source>
</evidence>
<evidence type="ECO:0000256" key="5">
    <source>
        <dbReference type="ARBA" id="ARBA00022490"/>
    </source>
</evidence>
<evidence type="ECO:0000256" key="3">
    <source>
        <dbReference type="ARBA" id="ARBA00009466"/>
    </source>
</evidence>
<dbReference type="WBParaSite" id="TTAC_0000116701-mRNA-1">
    <property type="protein sequence ID" value="TTAC_0000116701-mRNA-1"/>
    <property type="gene ID" value="TTAC_0000116701"/>
</dbReference>
<keyword evidence="7" id="KW-0539">Nucleus</keyword>
<keyword evidence="5" id="KW-0963">Cytoplasm</keyword>
<proteinExistence type="inferred from homology"/>
<dbReference type="Proteomes" id="UP000274429">
    <property type="component" value="Unassembled WGS sequence"/>
</dbReference>
<dbReference type="STRING" id="6205.A0A0R3WKD0"/>
<comment type="subcellular location">
    <subcellularLocation>
        <location evidence="2">Cytoplasm</location>
    </subcellularLocation>
    <subcellularLocation>
        <location evidence="1">Nucleus</location>
    </subcellularLocation>
</comment>
<evidence type="ECO:0000256" key="4">
    <source>
        <dbReference type="ARBA" id="ARBA00022448"/>
    </source>
</evidence>
<dbReference type="PANTHER" id="PTHR12596">
    <property type="entry name" value="EXPORTIN 4,7-RELATED"/>
    <property type="match status" value="1"/>
</dbReference>
<keyword evidence="9" id="KW-1185">Reference proteome</keyword>
<evidence type="ECO:0000313" key="8">
    <source>
        <dbReference type="EMBL" id="VDM17570.1"/>
    </source>
</evidence>
<dbReference type="AlphaFoldDB" id="A0A0R3WKD0"/>
<protein>
    <submittedName>
        <fullName evidence="10">Serine/threonine-protein kinase ATR</fullName>
    </submittedName>
</protein>
<dbReference type="GO" id="GO:0006611">
    <property type="term" value="P:protein export from nucleus"/>
    <property type="evidence" value="ECO:0007669"/>
    <property type="project" value="TreeGrafter"/>
</dbReference>
<evidence type="ECO:0000256" key="2">
    <source>
        <dbReference type="ARBA" id="ARBA00004496"/>
    </source>
</evidence>
<reference evidence="10" key="1">
    <citation type="submission" date="2017-02" db="UniProtKB">
        <authorList>
            <consortium name="WormBaseParasite"/>
        </authorList>
    </citation>
    <scope>IDENTIFICATION</scope>
</reference>
<dbReference type="OrthoDB" id="244158at2759"/>
<evidence type="ECO:0000313" key="9">
    <source>
        <dbReference type="Proteomes" id="UP000274429"/>
    </source>
</evidence>
<dbReference type="EMBL" id="UYWX01000200">
    <property type="protein sequence ID" value="VDM17570.1"/>
    <property type="molecule type" value="Genomic_DNA"/>
</dbReference>
<accession>A0A0R3WKD0</accession>
<evidence type="ECO:0000256" key="7">
    <source>
        <dbReference type="ARBA" id="ARBA00023242"/>
    </source>
</evidence>
<evidence type="ECO:0000256" key="1">
    <source>
        <dbReference type="ARBA" id="ARBA00004123"/>
    </source>
</evidence>